<protein>
    <submittedName>
        <fullName evidence="2">Uncharacterized protein</fullName>
    </submittedName>
</protein>
<organism evidence="2 3">
    <name type="scientific">Portunus trituberculatus</name>
    <name type="common">Swimming crab</name>
    <name type="synonym">Neptunus trituberculatus</name>
    <dbReference type="NCBI Taxonomy" id="210409"/>
    <lineage>
        <taxon>Eukaryota</taxon>
        <taxon>Metazoa</taxon>
        <taxon>Ecdysozoa</taxon>
        <taxon>Arthropoda</taxon>
        <taxon>Crustacea</taxon>
        <taxon>Multicrustacea</taxon>
        <taxon>Malacostraca</taxon>
        <taxon>Eumalacostraca</taxon>
        <taxon>Eucarida</taxon>
        <taxon>Decapoda</taxon>
        <taxon>Pleocyemata</taxon>
        <taxon>Brachyura</taxon>
        <taxon>Eubrachyura</taxon>
        <taxon>Portunoidea</taxon>
        <taxon>Portunidae</taxon>
        <taxon>Portuninae</taxon>
        <taxon>Portunus</taxon>
    </lineage>
</organism>
<gene>
    <name evidence="2" type="ORF">E2C01_054935</name>
</gene>
<accession>A0A5B7GTI4</accession>
<comment type="caution">
    <text evidence="2">The sequence shown here is derived from an EMBL/GenBank/DDBJ whole genome shotgun (WGS) entry which is preliminary data.</text>
</comment>
<keyword evidence="1" id="KW-0732">Signal</keyword>
<evidence type="ECO:0000313" key="3">
    <source>
        <dbReference type="Proteomes" id="UP000324222"/>
    </source>
</evidence>
<evidence type="ECO:0000313" key="2">
    <source>
        <dbReference type="EMBL" id="MPC60876.1"/>
    </source>
</evidence>
<sequence length="45" mass="4866">MMMLLATLACGIRLQHCNGCKTTLKALGGTKPKLPSLERVQVLLL</sequence>
<evidence type="ECO:0000256" key="1">
    <source>
        <dbReference type="SAM" id="SignalP"/>
    </source>
</evidence>
<dbReference type="Proteomes" id="UP000324222">
    <property type="component" value="Unassembled WGS sequence"/>
</dbReference>
<dbReference type="EMBL" id="VSRR010017991">
    <property type="protein sequence ID" value="MPC60876.1"/>
    <property type="molecule type" value="Genomic_DNA"/>
</dbReference>
<name>A0A5B7GTI4_PORTR</name>
<feature type="chain" id="PRO_5023145614" evidence="1">
    <location>
        <begin position="20"/>
        <end position="45"/>
    </location>
</feature>
<feature type="signal peptide" evidence="1">
    <location>
        <begin position="1"/>
        <end position="19"/>
    </location>
</feature>
<proteinExistence type="predicted"/>
<keyword evidence="3" id="KW-1185">Reference proteome</keyword>
<reference evidence="2 3" key="1">
    <citation type="submission" date="2019-05" db="EMBL/GenBank/DDBJ databases">
        <title>Another draft genome of Portunus trituberculatus and its Hox gene families provides insights of decapod evolution.</title>
        <authorList>
            <person name="Jeong J.-H."/>
            <person name="Song I."/>
            <person name="Kim S."/>
            <person name="Choi T."/>
            <person name="Kim D."/>
            <person name="Ryu S."/>
            <person name="Kim W."/>
        </authorList>
    </citation>
    <scope>NUCLEOTIDE SEQUENCE [LARGE SCALE GENOMIC DNA]</scope>
    <source>
        <tissue evidence="2">Muscle</tissue>
    </source>
</reference>
<dbReference type="AlphaFoldDB" id="A0A5B7GTI4"/>